<dbReference type="OrthoDB" id="273556at2759"/>
<dbReference type="AlphaFoldDB" id="A0A1J4KEH6"/>
<feature type="domain" description="UBP-type" evidence="3">
    <location>
        <begin position="229"/>
        <end position="323"/>
    </location>
</feature>
<organism evidence="4 5">
    <name type="scientific">Tritrichomonas foetus</name>
    <dbReference type="NCBI Taxonomy" id="1144522"/>
    <lineage>
        <taxon>Eukaryota</taxon>
        <taxon>Metamonada</taxon>
        <taxon>Parabasalia</taxon>
        <taxon>Tritrichomonadida</taxon>
        <taxon>Tritrichomonadidae</taxon>
        <taxon>Tritrichomonas</taxon>
    </lineage>
</organism>
<dbReference type="RefSeq" id="XP_068362961.1">
    <property type="nucleotide sequence ID" value="XM_068501761.1"/>
</dbReference>
<dbReference type="PROSITE" id="PS50271">
    <property type="entry name" value="ZF_UBP"/>
    <property type="match status" value="1"/>
</dbReference>
<dbReference type="EMBL" id="MLAK01000628">
    <property type="protein sequence ID" value="OHT09825.1"/>
    <property type="molecule type" value="Genomic_DNA"/>
</dbReference>
<evidence type="ECO:0000259" key="3">
    <source>
        <dbReference type="PROSITE" id="PS50271"/>
    </source>
</evidence>
<dbReference type="GO" id="GO:0008270">
    <property type="term" value="F:zinc ion binding"/>
    <property type="evidence" value="ECO:0007669"/>
    <property type="project" value="UniProtKB-KW"/>
</dbReference>
<keyword evidence="2" id="KW-0175">Coiled coil</keyword>
<dbReference type="GO" id="GO:0016567">
    <property type="term" value="P:protein ubiquitination"/>
    <property type="evidence" value="ECO:0007669"/>
    <property type="project" value="TreeGrafter"/>
</dbReference>
<dbReference type="Proteomes" id="UP000179807">
    <property type="component" value="Unassembled WGS sequence"/>
</dbReference>
<dbReference type="InterPro" id="IPR013083">
    <property type="entry name" value="Znf_RING/FYVE/PHD"/>
</dbReference>
<proteinExistence type="predicted"/>
<dbReference type="InterPro" id="IPR001607">
    <property type="entry name" value="Znf_UBP"/>
</dbReference>
<keyword evidence="1" id="KW-0862">Zinc</keyword>
<dbReference type="SMART" id="SM00290">
    <property type="entry name" value="ZnF_UBP"/>
    <property type="match status" value="1"/>
</dbReference>
<dbReference type="GeneID" id="94836465"/>
<comment type="caution">
    <text evidence="4">The sequence shown here is derived from an EMBL/GenBank/DDBJ whole genome shotgun (WGS) entry which is preliminary data.</text>
</comment>
<dbReference type="GO" id="GO:0007265">
    <property type="term" value="P:Ras protein signal transduction"/>
    <property type="evidence" value="ECO:0007669"/>
    <property type="project" value="TreeGrafter"/>
</dbReference>
<keyword evidence="1" id="KW-0479">Metal-binding</keyword>
<evidence type="ECO:0000256" key="1">
    <source>
        <dbReference type="PROSITE-ProRule" id="PRU00502"/>
    </source>
</evidence>
<dbReference type="GO" id="GO:0016787">
    <property type="term" value="F:hydrolase activity"/>
    <property type="evidence" value="ECO:0007669"/>
    <property type="project" value="UniProtKB-KW"/>
</dbReference>
<dbReference type="Pfam" id="PF07576">
    <property type="entry name" value="BRAP2"/>
    <property type="match status" value="1"/>
</dbReference>
<dbReference type="PANTHER" id="PTHR24007">
    <property type="entry name" value="BRCA1-ASSOCIATED PROTEIN"/>
    <property type="match status" value="1"/>
</dbReference>
<keyword evidence="1" id="KW-0863">Zinc-finger</keyword>
<sequence>MPYKIISQKVSRNLLFISKKKKKKKKSSTMFAIDILATHKLQPNEISDDGFSFTCIDVPDMKLWKLLTTVSAHLTWDFPVLHPSRSNVVLILAIPSFLTYTDICKYVSRVTQTKNKVKFKITFLKCMFRCAIVEFEIQEGADTFYINTLGEPFDSTHLHIRCISLFLLEVTPEIGVHPIPTHEANCTREFPLPFCPLCFQLFDPLISTFFSPSTADDISITAFSEWGESQCPVCRVIHNTGNGKCDGCDETRRLWVCMECGHIGCGRDQNQHAILHYEKTHHRFSFRYDDRWLWDYQADRSVDRSFHDRPTDASDDVVLGYRKLLLEGVTSVRNHSEMEMEELHRKKQPEIDSLLKELEKLDEEEAKIDPEYQKVVNLDKQIEEIQKEINQVKNDPVMQQSDELKKKNIKLKKQLNQMKLRFDELCNVLEQRHDVTGDVVIDLQ</sequence>
<keyword evidence="5" id="KW-1185">Reference proteome</keyword>
<dbReference type="PANTHER" id="PTHR24007:SF7">
    <property type="entry name" value="BRCA1-ASSOCIATED PROTEIN"/>
    <property type="match status" value="1"/>
</dbReference>
<feature type="coiled-coil region" evidence="2">
    <location>
        <begin position="375"/>
        <end position="421"/>
    </location>
</feature>
<accession>A0A1J4KEH6</accession>
<name>A0A1J4KEH6_9EUKA</name>
<evidence type="ECO:0000313" key="4">
    <source>
        <dbReference type="EMBL" id="OHT09825.1"/>
    </source>
</evidence>
<evidence type="ECO:0000256" key="2">
    <source>
        <dbReference type="SAM" id="Coils"/>
    </source>
</evidence>
<dbReference type="GO" id="GO:0005737">
    <property type="term" value="C:cytoplasm"/>
    <property type="evidence" value="ECO:0007669"/>
    <property type="project" value="TreeGrafter"/>
</dbReference>
<protein>
    <submittedName>
        <fullName evidence="4">Zn-finger in ubiquitin-hydrolases and other protein</fullName>
    </submittedName>
</protein>
<reference evidence="4" key="1">
    <citation type="submission" date="2016-10" db="EMBL/GenBank/DDBJ databases">
        <authorList>
            <person name="Benchimol M."/>
            <person name="Almeida L.G."/>
            <person name="Vasconcelos A.T."/>
            <person name="Perreira-Neves A."/>
            <person name="Rosa I.A."/>
            <person name="Tasca T."/>
            <person name="Bogo M.R."/>
            <person name="de Souza W."/>
        </authorList>
    </citation>
    <scope>NUCLEOTIDE SEQUENCE [LARGE SCALE GENOMIC DNA]</scope>
    <source>
        <strain evidence="4">K</strain>
    </source>
</reference>
<dbReference type="VEuPathDB" id="TrichDB:TRFO_21096"/>
<gene>
    <name evidence="4" type="ORF">TRFO_21096</name>
</gene>
<dbReference type="InterPro" id="IPR011422">
    <property type="entry name" value="BRAP2/ETP1_RRM"/>
</dbReference>
<evidence type="ECO:0000313" key="5">
    <source>
        <dbReference type="Proteomes" id="UP000179807"/>
    </source>
</evidence>
<dbReference type="SUPFAM" id="SSF57850">
    <property type="entry name" value="RING/U-box"/>
    <property type="match status" value="1"/>
</dbReference>
<dbReference type="Gene3D" id="3.30.40.10">
    <property type="entry name" value="Zinc/RING finger domain, C3HC4 (zinc finger)"/>
    <property type="match status" value="1"/>
</dbReference>
<dbReference type="GO" id="GO:0061630">
    <property type="term" value="F:ubiquitin protein ligase activity"/>
    <property type="evidence" value="ECO:0007669"/>
    <property type="project" value="TreeGrafter"/>
</dbReference>
<dbReference type="Pfam" id="PF02148">
    <property type="entry name" value="zf-UBP"/>
    <property type="match status" value="1"/>
</dbReference>